<evidence type="ECO:0000256" key="4">
    <source>
        <dbReference type="ARBA" id="ARBA00022777"/>
    </source>
</evidence>
<evidence type="ECO:0000259" key="7">
    <source>
        <dbReference type="Pfam" id="PF00294"/>
    </source>
</evidence>
<organism evidence="8 9">
    <name type="scientific">Intrasporangium oryzae NRRL B-24470</name>
    <dbReference type="NCBI Taxonomy" id="1386089"/>
    <lineage>
        <taxon>Bacteria</taxon>
        <taxon>Bacillati</taxon>
        <taxon>Actinomycetota</taxon>
        <taxon>Actinomycetes</taxon>
        <taxon>Micrococcales</taxon>
        <taxon>Intrasporangiaceae</taxon>
        <taxon>Intrasporangium</taxon>
    </lineage>
</organism>
<feature type="region of interest" description="Disordered" evidence="6">
    <location>
        <begin position="1"/>
        <end position="32"/>
    </location>
</feature>
<comment type="caution">
    <text evidence="8">The sequence shown here is derived from an EMBL/GenBank/DDBJ whole genome shotgun (WGS) entry which is preliminary data.</text>
</comment>
<dbReference type="PANTHER" id="PTHR43085:SF49">
    <property type="entry name" value="5-DEHYDRO-2-DEOXYGLUCONOKINASE"/>
    <property type="match status" value="1"/>
</dbReference>
<feature type="domain" description="Carbohydrate kinase PfkB" evidence="7">
    <location>
        <begin position="42"/>
        <end position="339"/>
    </location>
</feature>
<keyword evidence="9" id="KW-1185">Reference proteome</keyword>
<dbReference type="GO" id="GO:0016301">
    <property type="term" value="F:kinase activity"/>
    <property type="evidence" value="ECO:0007669"/>
    <property type="project" value="UniProtKB-KW"/>
</dbReference>
<dbReference type="GO" id="GO:0005524">
    <property type="term" value="F:ATP binding"/>
    <property type="evidence" value="ECO:0007669"/>
    <property type="project" value="UniProtKB-KW"/>
</dbReference>
<feature type="compositionally biased region" description="Low complexity" evidence="6">
    <location>
        <begin position="16"/>
        <end position="30"/>
    </location>
</feature>
<feature type="compositionally biased region" description="Polar residues" evidence="6">
    <location>
        <begin position="1"/>
        <end position="15"/>
    </location>
</feature>
<evidence type="ECO:0000313" key="8">
    <source>
        <dbReference type="EMBL" id="EWT02414.1"/>
    </source>
</evidence>
<evidence type="ECO:0000256" key="3">
    <source>
        <dbReference type="ARBA" id="ARBA00022741"/>
    </source>
</evidence>
<evidence type="ECO:0000256" key="2">
    <source>
        <dbReference type="ARBA" id="ARBA00022679"/>
    </source>
</evidence>
<name>W9GEW2_9MICO</name>
<dbReference type="eggNOG" id="COG0524">
    <property type="taxonomic scope" value="Bacteria"/>
</dbReference>
<dbReference type="NCBIfam" id="TIGR04382">
    <property type="entry name" value="myo_inos_iolC_N"/>
    <property type="match status" value="1"/>
</dbReference>
<gene>
    <name evidence="8" type="ORF">N865_04780</name>
</gene>
<dbReference type="InterPro" id="IPR002173">
    <property type="entry name" value="Carboh/pur_kinase_PfkB_CS"/>
</dbReference>
<proteinExistence type="inferred from homology"/>
<dbReference type="PATRIC" id="fig|1386089.3.peg.1195"/>
<dbReference type="Proteomes" id="UP000019489">
    <property type="component" value="Unassembled WGS sequence"/>
</dbReference>
<evidence type="ECO:0000313" key="9">
    <source>
        <dbReference type="Proteomes" id="UP000019489"/>
    </source>
</evidence>
<dbReference type="STRING" id="1386089.N865_04780"/>
<dbReference type="InterPro" id="IPR011611">
    <property type="entry name" value="PfkB_dom"/>
</dbReference>
<reference evidence="8 9" key="1">
    <citation type="submission" date="2013-08" db="EMBL/GenBank/DDBJ databases">
        <title>Intrasporangium oryzae NRRL B-24470.</title>
        <authorList>
            <person name="Liu H."/>
            <person name="Wang G."/>
        </authorList>
    </citation>
    <scope>NUCLEOTIDE SEQUENCE [LARGE SCALE GENOMIC DNA]</scope>
    <source>
        <strain evidence="8 9">NRRL B-24470</strain>
    </source>
</reference>
<keyword evidence="5" id="KW-0067">ATP-binding</keyword>
<keyword evidence="2" id="KW-0808">Transferase</keyword>
<dbReference type="Gene3D" id="2.20.150.10">
    <property type="entry name" value="putative 5-dehydro-2- deoxygluconokinase"/>
    <property type="match status" value="1"/>
</dbReference>
<evidence type="ECO:0000256" key="1">
    <source>
        <dbReference type="ARBA" id="ARBA00010688"/>
    </source>
</evidence>
<dbReference type="SUPFAM" id="SSF53613">
    <property type="entry name" value="Ribokinase-like"/>
    <property type="match status" value="1"/>
</dbReference>
<accession>W9GEW2</accession>
<dbReference type="PROSITE" id="PS00583">
    <property type="entry name" value="PFKB_KINASES_1"/>
    <property type="match status" value="1"/>
</dbReference>
<sequence>MSAMTDSTSTPTSPYAAQPADAATAPAAADGVQDGPGPAAYDVVAIGRTGVDIYPLQHGVGLEKVRTFEKFLGGSATNVAVASARHGHRTALITRTGQDAFGRYIHEALRGFGVDDAFVSAVAGPPTPVTFCEVFPPDDFPLYFYRYPTAPDLMIEADELPLDAIREAGVYWSTVTGLSQEPSRAAHFRAWEARGRRRHTILDLDYRPMFWDDPAEASRQVGAALEHVTVAVGNREECEVAVGETDPHRAADALLERGVELAIVKQGPKGVLAATRGEWVEVGPFPVEVVNGLGAGDAFGGALCHGLLSGWDLRHVLSFANVAGAIVASKLECSTAMPTSAEVEALLAAGSSAVPAPATAELTSELTSELTTAEESR</sequence>
<evidence type="ECO:0000256" key="5">
    <source>
        <dbReference type="ARBA" id="ARBA00022840"/>
    </source>
</evidence>
<dbReference type="Pfam" id="PF00294">
    <property type="entry name" value="PfkB"/>
    <property type="match status" value="1"/>
</dbReference>
<dbReference type="CDD" id="cd01166">
    <property type="entry name" value="KdgK"/>
    <property type="match status" value="1"/>
</dbReference>
<protein>
    <submittedName>
        <fullName evidence="8">5-dehydro-2-deoxygluconokinase</fullName>
    </submittedName>
</protein>
<dbReference type="InterPro" id="IPR050306">
    <property type="entry name" value="PfkB_Carbo_kinase"/>
</dbReference>
<dbReference type="PANTHER" id="PTHR43085">
    <property type="entry name" value="HEXOKINASE FAMILY MEMBER"/>
    <property type="match status" value="1"/>
</dbReference>
<keyword evidence="3" id="KW-0547">Nucleotide-binding</keyword>
<evidence type="ECO:0000256" key="6">
    <source>
        <dbReference type="SAM" id="MobiDB-lite"/>
    </source>
</evidence>
<keyword evidence="4 8" id="KW-0418">Kinase</keyword>
<dbReference type="InterPro" id="IPR023314">
    <property type="entry name" value="Myo_inos_IolC-like_sf"/>
</dbReference>
<dbReference type="AlphaFoldDB" id="W9GEW2"/>
<dbReference type="InterPro" id="IPR030830">
    <property type="entry name" value="Myo_inos_IolC"/>
</dbReference>
<dbReference type="EMBL" id="AWSA01000010">
    <property type="protein sequence ID" value="EWT02414.1"/>
    <property type="molecule type" value="Genomic_DNA"/>
</dbReference>
<dbReference type="InterPro" id="IPR029056">
    <property type="entry name" value="Ribokinase-like"/>
</dbReference>
<comment type="similarity">
    <text evidence="1">Belongs to the carbohydrate kinase PfkB family.</text>
</comment>
<dbReference type="Gene3D" id="3.40.1190.20">
    <property type="match status" value="1"/>
</dbReference>